<evidence type="ECO:0000256" key="1">
    <source>
        <dbReference type="ARBA" id="ARBA00004202"/>
    </source>
</evidence>
<keyword evidence="7" id="KW-0408">Iron</keyword>
<name>A0A318EWV7_9FIRM</name>
<comment type="subcellular location">
    <subcellularLocation>
        <location evidence="1">Cell membrane</location>
        <topology evidence="1">Peripheral membrane protein</topology>
    </subcellularLocation>
</comment>
<sequence>MREFKTENIEVAYADNTIIKNLSIKIPIGKITTIIGPNGCGKSTLLKAIGRIMKTKNGAIYLDGKNIYELSSKDFARQLAILPQSPIAPEGLTARELVSYGRYAHQKGFGKPSEKDKEIVKWALEVTNLSELSEISVDNMSGGQRQRVWIAMALAQQTDMILLDEPTTYLDVAYQLEVLELLEDLNKEHGCTIVMVLHDINMASRYADYLIALKNGNIVGTGTPKEVITKEMLREVYHIEADIMIEERTKKPTCISYRLNNRKIAVEAGIKKGIKVVG</sequence>
<evidence type="ECO:0000256" key="9">
    <source>
        <dbReference type="ARBA" id="ARBA00023136"/>
    </source>
</evidence>
<dbReference type="GO" id="GO:0016887">
    <property type="term" value="F:ATP hydrolysis activity"/>
    <property type="evidence" value="ECO:0007669"/>
    <property type="project" value="InterPro"/>
</dbReference>
<dbReference type="InterPro" id="IPR051535">
    <property type="entry name" value="Siderophore_ABC-ATPase"/>
</dbReference>
<keyword evidence="6 11" id="KW-0067">ATP-binding</keyword>
<dbReference type="EMBL" id="QICS01000001">
    <property type="protein sequence ID" value="PXV95727.1"/>
    <property type="molecule type" value="Genomic_DNA"/>
</dbReference>
<evidence type="ECO:0000259" key="10">
    <source>
        <dbReference type="PROSITE" id="PS50893"/>
    </source>
</evidence>
<dbReference type="InterPro" id="IPR003439">
    <property type="entry name" value="ABC_transporter-like_ATP-bd"/>
</dbReference>
<organism evidence="11 12">
    <name type="scientific">Lachnotalea glycerini</name>
    <dbReference type="NCBI Taxonomy" id="1763509"/>
    <lineage>
        <taxon>Bacteria</taxon>
        <taxon>Bacillati</taxon>
        <taxon>Bacillota</taxon>
        <taxon>Clostridia</taxon>
        <taxon>Lachnospirales</taxon>
        <taxon>Lachnospiraceae</taxon>
        <taxon>Lachnotalea</taxon>
    </lineage>
</organism>
<dbReference type="SUPFAM" id="SSF52540">
    <property type="entry name" value="P-loop containing nucleoside triphosphate hydrolases"/>
    <property type="match status" value="1"/>
</dbReference>
<evidence type="ECO:0000256" key="8">
    <source>
        <dbReference type="ARBA" id="ARBA00023065"/>
    </source>
</evidence>
<evidence type="ECO:0000256" key="4">
    <source>
        <dbReference type="ARBA" id="ARBA00022496"/>
    </source>
</evidence>
<keyword evidence="9" id="KW-0472">Membrane</keyword>
<dbReference type="InterPro" id="IPR027417">
    <property type="entry name" value="P-loop_NTPase"/>
</dbReference>
<evidence type="ECO:0000313" key="12">
    <source>
        <dbReference type="Proteomes" id="UP000247523"/>
    </source>
</evidence>
<keyword evidence="5" id="KW-0547">Nucleotide-binding</keyword>
<evidence type="ECO:0000256" key="3">
    <source>
        <dbReference type="ARBA" id="ARBA00022475"/>
    </source>
</evidence>
<evidence type="ECO:0000313" key="11">
    <source>
        <dbReference type="EMBL" id="PXV95727.1"/>
    </source>
</evidence>
<keyword evidence="3" id="KW-1003">Cell membrane</keyword>
<dbReference type="GO" id="GO:0005886">
    <property type="term" value="C:plasma membrane"/>
    <property type="evidence" value="ECO:0007669"/>
    <property type="project" value="UniProtKB-SubCell"/>
</dbReference>
<dbReference type="AlphaFoldDB" id="A0A318EWV7"/>
<dbReference type="Proteomes" id="UP000247523">
    <property type="component" value="Unassembled WGS sequence"/>
</dbReference>
<keyword evidence="2" id="KW-0813">Transport</keyword>
<keyword evidence="4" id="KW-0410">Iron transport</keyword>
<dbReference type="PANTHER" id="PTHR42771:SF4">
    <property type="entry name" value="IRON(3+)-HYDROXAMATE IMPORT ATP-BINDING PROTEIN FHUC"/>
    <property type="match status" value="1"/>
</dbReference>
<feature type="domain" description="ABC transporter" evidence="10">
    <location>
        <begin position="4"/>
        <end position="240"/>
    </location>
</feature>
<reference evidence="11 12" key="1">
    <citation type="submission" date="2018-05" db="EMBL/GenBank/DDBJ databases">
        <title>Genomic Encyclopedia of Type Strains, Phase IV (KMG-IV): sequencing the most valuable type-strain genomes for metagenomic binning, comparative biology and taxonomic classification.</title>
        <authorList>
            <person name="Goeker M."/>
        </authorList>
    </citation>
    <scope>NUCLEOTIDE SEQUENCE [LARGE SCALE GENOMIC DNA]</scope>
    <source>
        <strain evidence="11 12">DSM 28816</strain>
    </source>
</reference>
<dbReference type="PANTHER" id="PTHR42771">
    <property type="entry name" value="IRON(3+)-HYDROXAMATE IMPORT ATP-BINDING PROTEIN FHUC"/>
    <property type="match status" value="1"/>
</dbReference>
<evidence type="ECO:0000256" key="6">
    <source>
        <dbReference type="ARBA" id="ARBA00022840"/>
    </source>
</evidence>
<dbReference type="InterPro" id="IPR003593">
    <property type="entry name" value="AAA+_ATPase"/>
</dbReference>
<dbReference type="GO" id="GO:0006826">
    <property type="term" value="P:iron ion transport"/>
    <property type="evidence" value="ECO:0007669"/>
    <property type="project" value="UniProtKB-KW"/>
</dbReference>
<proteinExistence type="predicted"/>
<keyword evidence="8" id="KW-0406">Ion transport</keyword>
<dbReference type="SMART" id="SM00382">
    <property type="entry name" value="AAA"/>
    <property type="match status" value="1"/>
</dbReference>
<comment type="caution">
    <text evidence="11">The sequence shown here is derived from an EMBL/GenBank/DDBJ whole genome shotgun (WGS) entry which is preliminary data.</text>
</comment>
<dbReference type="GO" id="GO:0005524">
    <property type="term" value="F:ATP binding"/>
    <property type="evidence" value="ECO:0007669"/>
    <property type="project" value="UniProtKB-KW"/>
</dbReference>
<dbReference type="CDD" id="cd03214">
    <property type="entry name" value="ABC_Iron-Siderophores_B12_Hemin"/>
    <property type="match status" value="1"/>
</dbReference>
<evidence type="ECO:0000256" key="5">
    <source>
        <dbReference type="ARBA" id="ARBA00022741"/>
    </source>
</evidence>
<evidence type="ECO:0000256" key="7">
    <source>
        <dbReference type="ARBA" id="ARBA00023004"/>
    </source>
</evidence>
<dbReference type="PROSITE" id="PS00211">
    <property type="entry name" value="ABC_TRANSPORTER_1"/>
    <property type="match status" value="1"/>
</dbReference>
<dbReference type="FunFam" id="3.40.50.300:FF:000134">
    <property type="entry name" value="Iron-enterobactin ABC transporter ATP-binding protein"/>
    <property type="match status" value="1"/>
</dbReference>
<accession>A0A318EWV7</accession>
<dbReference type="Pfam" id="PF00005">
    <property type="entry name" value="ABC_tran"/>
    <property type="match status" value="1"/>
</dbReference>
<evidence type="ECO:0000256" key="2">
    <source>
        <dbReference type="ARBA" id="ARBA00022448"/>
    </source>
</evidence>
<dbReference type="RefSeq" id="WP_110290123.1">
    <property type="nucleotide sequence ID" value="NZ_QICS01000001.1"/>
</dbReference>
<gene>
    <name evidence="11" type="ORF">C8E03_101357</name>
</gene>
<dbReference type="PROSITE" id="PS50893">
    <property type="entry name" value="ABC_TRANSPORTER_2"/>
    <property type="match status" value="1"/>
</dbReference>
<dbReference type="InterPro" id="IPR017871">
    <property type="entry name" value="ABC_transporter-like_CS"/>
</dbReference>
<dbReference type="Gene3D" id="3.40.50.300">
    <property type="entry name" value="P-loop containing nucleotide triphosphate hydrolases"/>
    <property type="match status" value="1"/>
</dbReference>
<protein>
    <submittedName>
        <fullName evidence="11">Iron complex transport system ATP-binding protein</fullName>
    </submittedName>
</protein>